<evidence type="ECO:0000313" key="3">
    <source>
        <dbReference type="EMBL" id="MBP2416451.1"/>
    </source>
</evidence>
<comment type="caution">
    <text evidence="3">The sequence shown here is derived from an EMBL/GenBank/DDBJ whole genome shotgun (WGS) entry which is preliminary data.</text>
</comment>
<dbReference type="RefSeq" id="WP_210054181.1">
    <property type="nucleotide sequence ID" value="NZ_BAAAMH010000012.1"/>
</dbReference>
<dbReference type="EMBL" id="JAGIOB010000001">
    <property type="protein sequence ID" value="MBP2416451.1"/>
    <property type="molecule type" value="Genomic_DNA"/>
</dbReference>
<protein>
    <recommendedName>
        <fullName evidence="5">DUF4190 domain-containing protein</fullName>
    </recommendedName>
</protein>
<evidence type="ECO:0000256" key="2">
    <source>
        <dbReference type="SAM" id="Phobius"/>
    </source>
</evidence>
<name>A0ABS4Z631_9ACTN</name>
<proteinExistence type="predicted"/>
<evidence type="ECO:0000256" key="1">
    <source>
        <dbReference type="SAM" id="MobiDB-lite"/>
    </source>
</evidence>
<organism evidence="3 4">
    <name type="scientific">Microlunatus capsulatus</name>
    <dbReference type="NCBI Taxonomy" id="99117"/>
    <lineage>
        <taxon>Bacteria</taxon>
        <taxon>Bacillati</taxon>
        <taxon>Actinomycetota</taxon>
        <taxon>Actinomycetes</taxon>
        <taxon>Propionibacteriales</taxon>
        <taxon>Propionibacteriaceae</taxon>
        <taxon>Microlunatus</taxon>
    </lineage>
</organism>
<feature type="compositionally biased region" description="Basic and acidic residues" evidence="1">
    <location>
        <begin position="31"/>
        <end position="40"/>
    </location>
</feature>
<keyword evidence="2" id="KW-1133">Transmembrane helix</keyword>
<feature type="compositionally biased region" description="Gly residues" evidence="1">
    <location>
        <begin position="44"/>
        <end position="53"/>
    </location>
</feature>
<gene>
    <name evidence="3" type="ORF">JOF54_001373</name>
</gene>
<feature type="transmembrane region" description="Helical" evidence="2">
    <location>
        <begin position="146"/>
        <end position="174"/>
    </location>
</feature>
<feature type="region of interest" description="Disordered" evidence="1">
    <location>
        <begin position="1"/>
        <end position="73"/>
    </location>
</feature>
<sequence>MTDPQHPSATPEPERRDEGSTSEPPPYADPARADDGDGRPAGEQGSGSPGYGDQGYETSTYGDASYGDQGYGQQGYAPQAYGQPGYGVSAQPYGSADHPQGTLILVFGIAGFFVGVLGPVAWIMGGRALREIRSSGAHPRNEQLVVVGRILGIVSTALWVLGLLAFVAIFVLALTLSASS</sequence>
<keyword evidence="2" id="KW-0812">Transmembrane</keyword>
<keyword evidence="2" id="KW-0472">Membrane</keyword>
<reference evidence="3 4" key="1">
    <citation type="submission" date="2021-03" db="EMBL/GenBank/DDBJ databases">
        <title>Sequencing the genomes of 1000 actinobacteria strains.</title>
        <authorList>
            <person name="Klenk H.-P."/>
        </authorList>
    </citation>
    <scope>NUCLEOTIDE SEQUENCE [LARGE SCALE GENOMIC DNA]</scope>
    <source>
        <strain evidence="3 4">DSM 12936</strain>
    </source>
</reference>
<dbReference type="Proteomes" id="UP000758168">
    <property type="component" value="Unassembled WGS sequence"/>
</dbReference>
<evidence type="ECO:0000313" key="4">
    <source>
        <dbReference type="Proteomes" id="UP000758168"/>
    </source>
</evidence>
<evidence type="ECO:0008006" key="5">
    <source>
        <dbReference type="Google" id="ProtNLM"/>
    </source>
</evidence>
<keyword evidence="4" id="KW-1185">Reference proteome</keyword>
<feature type="transmembrane region" description="Helical" evidence="2">
    <location>
        <begin position="103"/>
        <end position="125"/>
    </location>
</feature>
<accession>A0ABS4Z631</accession>